<proteinExistence type="inferred from homology"/>
<reference evidence="4" key="1">
    <citation type="submission" date="2022-11" db="EMBL/GenBank/DDBJ databases">
        <title>Marilongibacter aestuarii gen. nov., sp. nov., isolated from tidal flat sediment.</title>
        <authorList>
            <person name="Jiayan W."/>
        </authorList>
    </citation>
    <scope>NUCLEOTIDE SEQUENCE</scope>
    <source>
        <strain evidence="4">Z1-6</strain>
    </source>
</reference>
<dbReference type="PANTHER" id="PTHR11575">
    <property type="entry name" value="5'-NUCLEOTIDASE-RELATED"/>
    <property type="match status" value="1"/>
</dbReference>
<evidence type="ECO:0000313" key="4">
    <source>
        <dbReference type="EMBL" id="MCY1719283.1"/>
    </source>
</evidence>
<dbReference type="GO" id="GO:0009166">
    <property type="term" value="P:nucleotide catabolic process"/>
    <property type="evidence" value="ECO:0007669"/>
    <property type="project" value="InterPro"/>
</dbReference>
<dbReference type="InterPro" id="IPR006311">
    <property type="entry name" value="TAT_signal"/>
</dbReference>
<accession>A0A9X3F2Q2</accession>
<dbReference type="AlphaFoldDB" id="A0A9X3F2Q2"/>
<dbReference type="InterPro" id="IPR006146">
    <property type="entry name" value="5'-Nucleotdase_CS"/>
</dbReference>
<dbReference type="Pfam" id="PF00149">
    <property type="entry name" value="Metallophos"/>
    <property type="match status" value="1"/>
</dbReference>
<dbReference type="PRINTS" id="PR01607">
    <property type="entry name" value="APYRASEFAMLY"/>
</dbReference>
<sequence>MNTKKINRRIFIRNVATGTAGIALGAVPFSVLANNDYTTITILHTNDMHCHIEPFTGTNERYANKGGLARIARLAKIQREKNPNTLLLDAGDMFQGTPYFNYFKGELMLKVMSAAGYDAGTIGNHEFDNGLQGILDPLPNAQFPLINSNYDFSDTILDGKFPGYKVFKRSGITIGIYGVGIELKGLVGQMHYENTVYNEPVAVAQKMENFLKNEKNCDLVICLSHLGLKYRNSTVSDMVLAAETSMTDLIIGGHTHTYLEKPIETKNKAGKPVIVNQAWWGGLVVGKIDFVFERTKKKKIGTYSQVLES</sequence>
<dbReference type="Proteomes" id="UP001145087">
    <property type="component" value="Unassembled WGS sequence"/>
</dbReference>
<dbReference type="Gene3D" id="3.60.21.10">
    <property type="match status" value="1"/>
</dbReference>
<gene>
    <name evidence="4" type="ORF">OU798_02965</name>
</gene>
<dbReference type="InterPro" id="IPR004843">
    <property type="entry name" value="Calcineurin-like_PHP"/>
</dbReference>
<protein>
    <submittedName>
        <fullName evidence="4">Metallophosphatase</fullName>
    </submittedName>
</protein>
<keyword evidence="2" id="KW-0378">Hydrolase</keyword>
<dbReference type="RefSeq" id="WP_343331618.1">
    <property type="nucleotide sequence ID" value="NZ_JAPOHD010000005.1"/>
</dbReference>
<dbReference type="PROSITE" id="PS00786">
    <property type="entry name" value="5_NUCLEOTIDASE_2"/>
    <property type="match status" value="1"/>
</dbReference>
<evidence type="ECO:0000313" key="5">
    <source>
        <dbReference type="Proteomes" id="UP001145087"/>
    </source>
</evidence>
<feature type="chain" id="PRO_5041014829" evidence="2">
    <location>
        <begin position="34"/>
        <end position="309"/>
    </location>
</feature>
<comment type="similarity">
    <text evidence="1 2">Belongs to the 5'-nucleotidase family.</text>
</comment>
<dbReference type="GO" id="GO:0046872">
    <property type="term" value="F:metal ion binding"/>
    <property type="evidence" value="ECO:0007669"/>
    <property type="project" value="InterPro"/>
</dbReference>
<evidence type="ECO:0000256" key="2">
    <source>
        <dbReference type="RuleBase" id="RU362119"/>
    </source>
</evidence>
<feature type="signal peptide" evidence="2">
    <location>
        <begin position="1"/>
        <end position="33"/>
    </location>
</feature>
<evidence type="ECO:0000259" key="3">
    <source>
        <dbReference type="Pfam" id="PF00149"/>
    </source>
</evidence>
<evidence type="ECO:0000256" key="1">
    <source>
        <dbReference type="ARBA" id="ARBA00006654"/>
    </source>
</evidence>
<name>A0A9X3F2Q2_9BACT</name>
<keyword evidence="2" id="KW-0732">Signal</keyword>
<keyword evidence="5" id="KW-1185">Reference proteome</keyword>
<dbReference type="CDD" id="cd00845">
    <property type="entry name" value="MPP_UshA_N_like"/>
    <property type="match status" value="1"/>
</dbReference>
<dbReference type="InterPro" id="IPR029052">
    <property type="entry name" value="Metallo-depent_PP-like"/>
</dbReference>
<dbReference type="GO" id="GO:0000166">
    <property type="term" value="F:nucleotide binding"/>
    <property type="evidence" value="ECO:0007669"/>
    <property type="project" value="UniProtKB-KW"/>
</dbReference>
<organism evidence="4 5">
    <name type="scientific">Draconibacterium aestuarii</name>
    <dbReference type="NCBI Taxonomy" id="2998507"/>
    <lineage>
        <taxon>Bacteria</taxon>
        <taxon>Pseudomonadati</taxon>
        <taxon>Bacteroidota</taxon>
        <taxon>Bacteroidia</taxon>
        <taxon>Marinilabiliales</taxon>
        <taxon>Prolixibacteraceae</taxon>
        <taxon>Draconibacterium</taxon>
    </lineage>
</organism>
<feature type="domain" description="Calcineurin-like phosphoesterase" evidence="3">
    <location>
        <begin position="41"/>
        <end position="258"/>
    </location>
</feature>
<keyword evidence="2" id="KW-0547">Nucleotide-binding</keyword>
<dbReference type="EMBL" id="JAPOHD010000005">
    <property type="protein sequence ID" value="MCY1719283.1"/>
    <property type="molecule type" value="Genomic_DNA"/>
</dbReference>
<dbReference type="SUPFAM" id="SSF56300">
    <property type="entry name" value="Metallo-dependent phosphatases"/>
    <property type="match status" value="1"/>
</dbReference>
<dbReference type="PROSITE" id="PS51318">
    <property type="entry name" value="TAT"/>
    <property type="match status" value="1"/>
</dbReference>
<dbReference type="PANTHER" id="PTHR11575:SF24">
    <property type="entry name" value="5'-NUCLEOTIDASE"/>
    <property type="match status" value="1"/>
</dbReference>
<dbReference type="InterPro" id="IPR006179">
    <property type="entry name" value="5_nucleotidase/apyrase"/>
</dbReference>
<comment type="caution">
    <text evidence="4">The sequence shown here is derived from an EMBL/GenBank/DDBJ whole genome shotgun (WGS) entry which is preliminary data.</text>
</comment>
<dbReference type="GO" id="GO:0016788">
    <property type="term" value="F:hydrolase activity, acting on ester bonds"/>
    <property type="evidence" value="ECO:0007669"/>
    <property type="project" value="InterPro"/>
</dbReference>